<accession>A0ABN7SPI7</accession>
<keyword evidence="2" id="KW-1185">Reference proteome</keyword>
<gene>
    <name evidence="1" type="ORF">OKIOD_LOCUS8354</name>
</gene>
<protein>
    <submittedName>
        <fullName evidence="1">Oidioi.mRNA.OKI2018_I69.XSR.g16796.t1.cds</fullName>
    </submittedName>
</protein>
<evidence type="ECO:0000313" key="1">
    <source>
        <dbReference type="EMBL" id="CAG5100001.1"/>
    </source>
</evidence>
<organism evidence="1 2">
    <name type="scientific">Oikopleura dioica</name>
    <name type="common">Tunicate</name>
    <dbReference type="NCBI Taxonomy" id="34765"/>
    <lineage>
        <taxon>Eukaryota</taxon>
        <taxon>Metazoa</taxon>
        <taxon>Chordata</taxon>
        <taxon>Tunicata</taxon>
        <taxon>Appendicularia</taxon>
        <taxon>Copelata</taxon>
        <taxon>Oikopleuridae</taxon>
        <taxon>Oikopleura</taxon>
    </lineage>
</organism>
<dbReference type="EMBL" id="OU015569">
    <property type="protein sequence ID" value="CAG5100001.1"/>
    <property type="molecule type" value="Genomic_DNA"/>
</dbReference>
<evidence type="ECO:0000313" key="2">
    <source>
        <dbReference type="Proteomes" id="UP001158576"/>
    </source>
</evidence>
<name>A0ABN7SPI7_OIKDI</name>
<dbReference type="Proteomes" id="UP001158576">
    <property type="component" value="Chromosome XSR"/>
</dbReference>
<sequence length="111" mass="12868">MDLLLEETWGTGYFQKRSLFINTVIILPLQGLYFHNLFFGQELDHACDENNKILEQYSFDFNSSSSRIARNSSDSCAQECSMESSYANEFNFLCEDAAHRTTILRIRAHKI</sequence>
<proteinExistence type="predicted"/>
<reference evidence="1 2" key="1">
    <citation type="submission" date="2021-04" db="EMBL/GenBank/DDBJ databases">
        <authorList>
            <person name="Bliznina A."/>
        </authorList>
    </citation>
    <scope>NUCLEOTIDE SEQUENCE [LARGE SCALE GENOMIC DNA]</scope>
</reference>